<protein>
    <submittedName>
        <fullName evidence="1">Uncharacterized protein</fullName>
    </submittedName>
</protein>
<dbReference type="RefSeq" id="WP_131898004.1">
    <property type="nucleotide sequence ID" value="NZ_SMKZ01000032.1"/>
</dbReference>
<reference evidence="1 2" key="1">
    <citation type="submission" date="2019-03" db="EMBL/GenBank/DDBJ databases">
        <title>Draft genome sequences of novel Actinobacteria.</title>
        <authorList>
            <person name="Sahin N."/>
            <person name="Ay H."/>
            <person name="Saygin H."/>
        </authorList>
    </citation>
    <scope>NUCLEOTIDE SEQUENCE [LARGE SCALE GENOMIC DNA]</scope>
    <source>
        <strain evidence="1 2">5K138</strain>
    </source>
</reference>
<dbReference type="EMBL" id="SMKZ01000032">
    <property type="protein sequence ID" value="TDE03436.1"/>
    <property type="molecule type" value="Genomic_DNA"/>
</dbReference>
<keyword evidence="2" id="KW-1185">Reference proteome</keyword>
<comment type="caution">
    <text evidence="1">The sequence shown here is derived from an EMBL/GenBank/DDBJ whole genome shotgun (WGS) entry which is preliminary data.</text>
</comment>
<dbReference type="InParanoid" id="A0A4R5CT30"/>
<accession>A0A4R5CT30</accession>
<sequence length="189" mass="20652">MTFDISETLEPNSDQLDAIELIGGPRTFTITSVSKGNVEQPVQVHLAEFPRVWRPSKGMRRVLAAGWGVQSSAWVGRRVTLYCDLSVTFGKERTGGTRISHMSDLPDGKPLSVPLLVTRGKSKLFTVEPLTEPTTPSEPTAEQVAASTDVKALRDAWKVSSPDRRKQIEARVAELTADAPADPTQPETE</sequence>
<dbReference type="Proteomes" id="UP000294739">
    <property type="component" value="Unassembled WGS sequence"/>
</dbReference>
<gene>
    <name evidence="1" type="ORF">E1269_20575</name>
</gene>
<evidence type="ECO:0000313" key="1">
    <source>
        <dbReference type="EMBL" id="TDE03436.1"/>
    </source>
</evidence>
<proteinExistence type="predicted"/>
<organism evidence="1 2">
    <name type="scientific">Jiangella asiatica</name>
    <dbReference type="NCBI Taxonomy" id="2530372"/>
    <lineage>
        <taxon>Bacteria</taxon>
        <taxon>Bacillati</taxon>
        <taxon>Actinomycetota</taxon>
        <taxon>Actinomycetes</taxon>
        <taxon>Jiangellales</taxon>
        <taxon>Jiangellaceae</taxon>
        <taxon>Jiangella</taxon>
    </lineage>
</organism>
<dbReference type="OrthoDB" id="4541095at2"/>
<evidence type="ECO:0000313" key="2">
    <source>
        <dbReference type="Proteomes" id="UP000294739"/>
    </source>
</evidence>
<name>A0A4R5CT30_9ACTN</name>
<dbReference type="AlphaFoldDB" id="A0A4R5CT30"/>